<keyword evidence="1" id="KW-0812">Transmembrane</keyword>
<keyword evidence="1" id="KW-0472">Membrane</keyword>
<name>K0S102_THAOC</name>
<dbReference type="Proteomes" id="UP000266841">
    <property type="component" value="Unassembled WGS sequence"/>
</dbReference>
<reference evidence="2 3" key="1">
    <citation type="journal article" date="2012" name="Genome Biol.">
        <title>Genome and low-iron response of an oceanic diatom adapted to chronic iron limitation.</title>
        <authorList>
            <person name="Lommer M."/>
            <person name="Specht M."/>
            <person name="Roy A.S."/>
            <person name="Kraemer L."/>
            <person name="Andreson R."/>
            <person name="Gutowska M.A."/>
            <person name="Wolf J."/>
            <person name="Bergner S.V."/>
            <person name="Schilhabel M.B."/>
            <person name="Klostermeier U.C."/>
            <person name="Beiko R.G."/>
            <person name="Rosenstiel P."/>
            <person name="Hippler M."/>
            <person name="Laroche J."/>
        </authorList>
    </citation>
    <scope>NUCLEOTIDE SEQUENCE [LARGE SCALE GENOMIC DNA]</scope>
    <source>
        <strain evidence="2 3">CCMP1005</strain>
    </source>
</reference>
<organism evidence="2 3">
    <name type="scientific">Thalassiosira oceanica</name>
    <name type="common">Marine diatom</name>
    <dbReference type="NCBI Taxonomy" id="159749"/>
    <lineage>
        <taxon>Eukaryota</taxon>
        <taxon>Sar</taxon>
        <taxon>Stramenopiles</taxon>
        <taxon>Ochrophyta</taxon>
        <taxon>Bacillariophyta</taxon>
        <taxon>Coscinodiscophyceae</taxon>
        <taxon>Thalassiosirophycidae</taxon>
        <taxon>Thalassiosirales</taxon>
        <taxon>Thalassiosiraceae</taxon>
        <taxon>Thalassiosira</taxon>
    </lineage>
</organism>
<dbReference type="AlphaFoldDB" id="K0S102"/>
<keyword evidence="3" id="KW-1185">Reference proteome</keyword>
<sequence length="142" mass="15577">MVPTSRPLLDRNLDLPRRPHRISVVHIRTVPLRSVPTLLRNDLPRGQKVFMFCGAVNVTIGILLWTVLYPKDCNGMDSTFPIVATVVGVYWMLWGLQFRSEAAAQAQGGRTATGSNETGDAEGDDVETGVVMGSVLEKRVIS</sequence>
<proteinExistence type="predicted"/>
<evidence type="ECO:0000313" key="3">
    <source>
        <dbReference type="Proteomes" id="UP000266841"/>
    </source>
</evidence>
<comment type="caution">
    <text evidence="2">The sequence shown here is derived from an EMBL/GenBank/DDBJ whole genome shotgun (WGS) entry which is preliminary data.</text>
</comment>
<evidence type="ECO:0000256" key="1">
    <source>
        <dbReference type="SAM" id="Phobius"/>
    </source>
</evidence>
<keyword evidence="1" id="KW-1133">Transmembrane helix</keyword>
<evidence type="ECO:0000313" key="2">
    <source>
        <dbReference type="EMBL" id="EJK58429.1"/>
    </source>
</evidence>
<feature type="transmembrane region" description="Helical" evidence="1">
    <location>
        <begin position="49"/>
        <end position="68"/>
    </location>
</feature>
<feature type="transmembrane region" description="Helical" evidence="1">
    <location>
        <begin position="80"/>
        <end position="96"/>
    </location>
</feature>
<gene>
    <name evidence="2" type="ORF">THAOC_21449</name>
</gene>
<accession>K0S102</accession>
<dbReference type="EMBL" id="AGNL01025230">
    <property type="protein sequence ID" value="EJK58429.1"/>
    <property type="molecule type" value="Genomic_DNA"/>
</dbReference>
<protein>
    <submittedName>
        <fullName evidence="2">Uncharacterized protein</fullName>
    </submittedName>
</protein>